<dbReference type="FunFam" id="3.40.640.10:FF:000046">
    <property type="entry name" value="Cystathionine gamma-lyase"/>
    <property type="match status" value="1"/>
</dbReference>
<feature type="modified residue" description="N6-(pyridoxal phosphate)lysine" evidence="3">
    <location>
        <position position="256"/>
    </location>
</feature>
<evidence type="ECO:0000256" key="3">
    <source>
        <dbReference type="PIRSR" id="PIRSR001434-2"/>
    </source>
</evidence>
<dbReference type="PIRSF" id="PIRSF001434">
    <property type="entry name" value="CGS"/>
    <property type="match status" value="1"/>
</dbReference>
<dbReference type="InterPro" id="IPR000277">
    <property type="entry name" value="Cys/Met-Metab_PyrdxlP-dep_enz"/>
</dbReference>
<gene>
    <name evidence="6" type="ORF">SAMN02745824_1849</name>
</gene>
<evidence type="ECO:0000313" key="7">
    <source>
        <dbReference type="Proteomes" id="UP000185192"/>
    </source>
</evidence>
<feature type="region of interest" description="Disordered" evidence="5">
    <location>
        <begin position="1"/>
        <end position="20"/>
    </location>
</feature>
<keyword evidence="7" id="KW-1185">Reference proteome</keyword>
<dbReference type="PANTHER" id="PTHR11808:SF86">
    <property type="entry name" value="METHIONINE GAMMA-LYASE"/>
    <property type="match status" value="1"/>
</dbReference>
<evidence type="ECO:0000256" key="1">
    <source>
        <dbReference type="ARBA" id="ARBA00001933"/>
    </source>
</evidence>
<organism evidence="6 7">
    <name type="scientific">Parasphingorhabdus marina DSM 22363</name>
    <dbReference type="NCBI Taxonomy" id="1123272"/>
    <lineage>
        <taxon>Bacteria</taxon>
        <taxon>Pseudomonadati</taxon>
        <taxon>Pseudomonadota</taxon>
        <taxon>Alphaproteobacteria</taxon>
        <taxon>Sphingomonadales</taxon>
        <taxon>Sphingomonadaceae</taxon>
        <taxon>Parasphingorhabdus</taxon>
    </lineage>
</organism>
<protein>
    <submittedName>
        <fullName evidence="6">Methionine-gamma-lyase</fullName>
    </submittedName>
</protein>
<proteinExistence type="inferred from homology"/>
<dbReference type="Gene3D" id="3.90.1150.10">
    <property type="entry name" value="Aspartate Aminotransferase, domain 1"/>
    <property type="match status" value="1"/>
</dbReference>
<evidence type="ECO:0000256" key="2">
    <source>
        <dbReference type="ARBA" id="ARBA00022898"/>
    </source>
</evidence>
<dbReference type="Gene3D" id="3.40.640.10">
    <property type="entry name" value="Type I PLP-dependent aspartate aminotransferase-like (Major domain)"/>
    <property type="match status" value="1"/>
</dbReference>
<dbReference type="STRING" id="1123272.SAMN02745824_1849"/>
<evidence type="ECO:0000313" key="6">
    <source>
        <dbReference type="EMBL" id="SIN69036.1"/>
    </source>
</evidence>
<dbReference type="CDD" id="cd00614">
    <property type="entry name" value="CGS_like"/>
    <property type="match status" value="1"/>
</dbReference>
<dbReference type="OrthoDB" id="9805807at2"/>
<keyword evidence="6" id="KW-0456">Lyase</keyword>
<sequence length="441" mass="46950">MSDQDESGVPVAPRRMPKTPIEEIKGRKLKPSTLMMGHGFDPVLSEGSLKPPIFLTSTFAFESAAAGKRFFEGITGKRPGGADGLVYSRFNGPNQEILEDRLSIWDEAEDALVFSSGMSAIATVLLANVNQGDVVVHSGPLYAATETLINKILGRFGVTFIDFPAGASPDEVAGILEQARAQASENGGKVAIVYLESPANPTNALVDIEGITEARNQVFGDDASVPPIAIDNTFLGPLWQQPLNHGADIVIYSLTKYAGGHSDLVAGGVLGSKAHMDPIRAIRNTIGTICDPNTAWMLLRSLETLELRMSRAGENAAKVCAFLRDHPQVEGLGYLGFIDDASQQDIYDRHCSGAGSTFSLFIKGGEAEAFRFLDALKIAKLAVSLGGTETLASLPAAMTHLSVPDERRAALGITDNLVRISIGVEDPDDLIADFDQALGEV</sequence>
<evidence type="ECO:0000256" key="5">
    <source>
        <dbReference type="SAM" id="MobiDB-lite"/>
    </source>
</evidence>
<evidence type="ECO:0000256" key="4">
    <source>
        <dbReference type="RuleBase" id="RU362118"/>
    </source>
</evidence>
<dbReference type="GO" id="GO:0016846">
    <property type="term" value="F:carbon-sulfur lyase activity"/>
    <property type="evidence" value="ECO:0007669"/>
    <property type="project" value="TreeGrafter"/>
</dbReference>
<dbReference type="SUPFAM" id="SSF53383">
    <property type="entry name" value="PLP-dependent transferases"/>
    <property type="match status" value="1"/>
</dbReference>
<dbReference type="InterPro" id="IPR015421">
    <property type="entry name" value="PyrdxlP-dep_Trfase_major"/>
</dbReference>
<dbReference type="NCBIfam" id="NF005455">
    <property type="entry name" value="PRK07049.1"/>
    <property type="match status" value="1"/>
</dbReference>
<dbReference type="PANTHER" id="PTHR11808">
    <property type="entry name" value="TRANS-SULFURATION ENZYME FAMILY MEMBER"/>
    <property type="match status" value="1"/>
</dbReference>
<dbReference type="GO" id="GO:0019346">
    <property type="term" value="P:transsulfuration"/>
    <property type="evidence" value="ECO:0007669"/>
    <property type="project" value="InterPro"/>
</dbReference>
<keyword evidence="2 3" id="KW-0663">Pyridoxal phosphate</keyword>
<dbReference type="GO" id="GO:0030170">
    <property type="term" value="F:pyridoxal phosphate binding"/>
    <property type="evidence" value="ECO:0007669"/>
    <property type="project" value="InterPro"/>
</dbReference>
<dbReference type="AlphaFoldDB" id="A0A1N6DE72"/>
<dbReference type="Proteomes" id="UP000185192">
    <property type="component" value="Unassembled WGS sequence"/>
</dbReference>
<dbReference type="GO" id="GO:0005737">
    <property type="term" value="C:cytoplasm"/>
    <property type="evidence" value="ECO:0007669"/>
    <property type="project" value="TreeGrafter"/>
</dbReference>
<dbReference type="Pfam" id="PF01053">
    <property type="entry name" value="Cys_Met_Meta_PP"/>
    <property type="match status" value="1"/>
</dbReference>
<reference evidence="7" key="1">
    <citation type="submission" date="2016-11" db="EMBL/GenBank/DDBJ databases">
        <authorList>
            <person name="Varghese N."/>
            <person name="Submissions S."/>
        </authorList>
    </citation>
    <scope>NUCLEOTIDE SEQUENCE [LARGE SCALE GENOMIC DNA]</scope>
    <source>
        <strain evidence="7">DSM 22363</strain>
    </source>
</reference>
<dbReference type="InterPro" id="IPR015424">
    <property type="entry name" value="PyrdxlP-dep_Trfase"/>
</dbReference>
<accession>A0A1N6DE72</accession>
<name>A0A1N6DE72_9SPHN</name>
<comment type="similarity">
    <text evidence="4">Belongs to the trans-sulfuration enzymes family.</text>
</comment>
<dbReference type="EMBL" id="FSQW01000001">
    <property type="protein sequence ID" value="SIN69036.1"/>
    <property type="molecule type" value="Genomic_DNA"/>
</dbReference>
<comment type="cofactor">
    <cofactor evidence="1 4">
        <name>pyridoxal 5'-phosphate</name>
        <dbReference type="ChEBI" id="CHEBI:597326"/>
    </cofactor>
</comment>
<dbReference type="RefSeq" id="WP_074204711.1">
    <property type="nucleotide sequence ID" value="NZ_FSQW01000001.1"/>
</dbReference>
<dbReference type="InterPro" id="IPR015422">
    <property type="entry name" value="PyrdxlP-dep_Trfase_small"/>
</dbReference>